<protein>
    <submittedName>
        <fullName evidence="2">Uncharacterized protein</fullName>
    </submittedName>
</protein>
<dbReference type="Proteomes" id="UP000249402">
    <property type="component" value="Unassembled WGS sequence"/>
</dbReference>
<feature type="compositionally biased region" description="Basic and acidic residues" evidence="1">
    <location>
        <begin position="27"/>
        <end position="48"/>
    </location>
</feature>
<feature type="region of interest" description="Disordered" evidence="1">
    <location>
        <begin position="25"/>
        <end position="101"/>
    </location>
</feature>
<evidence type="ECO:0000313" key="3">
    <source>
        <dbReference type="Proteomes" id="UP000249402"/>
    </source>
</evidence>
<dbReference type="OrthoDB" id="4510476at2759"/>
<evidence type="ECO:0000256" key="1">
    <source>
        <dbReference type="SAM" id="MobiDB-lite"/>
    </source>
</evidence>
<evidence type="ECO:0000313" key="2">
    <source>
        <dbReference type="EMBL" id="RAK95264.1"/>
    </source>
</evidence>
<feature type="compositionally biased region" description="Low complexity" evidence="1">
    <location>
        <begin position="49"/>
        <end position="59"/>
    </location>
</feature>
<proteinExistence type="predicted"/>
<keyword evidence="3" id="KW-1185">Reference proteome</keyword>
<reference evidence="2 3" key="1">
    <citation type="submission" date="2018-02" db="EMBL/GenBank/DDBJ databases">
        <title>The genomes of Aspergillus section Nigri reveals drivers in fungal speciation.</title>
        <authorList>
            <consortium name="DOE Joint Genome Institute"/>
            <person name="Vesth T.C."/>
            <person name="Nybo J."/>
            <person name="Theobald S."/>
            <person name="Brandl J."/>
            <person name="Frisvad J.C."/>
            <person name="Nielsen K.F."/>
            <person name="Lyhne E.K."/>
            <person name="Kogle M.E."/>
            <person name="Kuo A."/>
            <person name="Riley R."/>
            <person name="Clum A."/>
            <person name="Nolan M."/>
            <person name="Lipzen A."/>
            <person name="Salamov A."/>
            <person name="Henrissat B."/>
            <person name="Wiebenga A."/>
            <person name="De vries R.P."/>
            <person name="Grigoriev I.V."/>
            <person name="Mortensen U.H."/>
            <person name="Andersen M.R."/>
            <person name="Baker S.E."/>
        </authorList>
    </citation>
    <scope>NUCLEOTIDE SEQUENCE [LARGE SCALE GENOMIC DNA]</scope>
    <source>
        <strain evidence="2 3">CBS 121593</strain>
    </source>
</reference>
<feature type="compositionally biased region" description="Polar residues" evidence="1">
    <location>
        <begin position="61"/>
        <end position="75"/>
    </location>
</feature>
<accession>A0A395GIS7</accession>
<organism evidence="2 3">
    <name type="scientific">Aspergillus ibericus CBS 121593</name>
    <dbReference type="NCBI Taxonomy" id="1448316"/>
    <lineage>
        <taxon>Eukaryota</taxon>
        <taxon>Fungi</taxon>
        <taxon>Dikarya</taxon>
        <taxon>Ascomycota</taxon>
        <taxon>Pezizomycotina</taxon>
        <taxon>Eurotiomycetes</taxon>
        <taxon>Eurotiomycetidae</taxon>
        <taxon>Eurotiales</taxon>
        <taxon>Aspergillaceae</taxon>
        <taxon>Aspergillus</taxon>
        <taxon>Aspergillus subgen. Circumdati</taxon>
    </lineage>
</organism>
<dbReference type="AlphaFoldDB" id="A0A395GIS7"/>
<name>A0A395GIS7_9EURO</name>
<dbReference type="RefSeq" id="XP_025569592.1">
    <property type="nucleotide sequence ID" value="XM_025714793.1"/>
</dbReference>
<dbReference type="GeneID" id="37219658"/>
<gene>
    <name evidence="2" type="ORF">BO80DRAFT_266656</name>
</gene>
<sequence>MGLIKTGIQLVGAYGLLRAGSKAANEYQEKKKSRENKNHHCNCHHHEQYQQPQYQQEYQDTQHGYNQGNTKQGPQGTPPIYSEGYRQMKQYDQRYYASNGR</sequence>
<dbReference type="EMBL" id="KZ824497">
    <property type="protein sequence ID" value="RAK95264.1"/>
    <property type="molecule type" value="Genomic_DNA"/>
</dbReference>
<dbReference type="VEuPathDB" id="FungiDB:BO80DRAFT_266656"/>